<feature type="region of interest" description="Disordered" evidence="1">
    <location>
        <begin position="245"/>
        <end position="352"/>
    </location>
</feature>
<evidence type="ECO:0000259" key="2">
    <source>
        <dbReference type="Pfam" id="PF11268"/>
    </source>
</evidence>
<name>A0ABT9NSL9_9ACTN</name>
<evidence type="ECO:0000256" key="1">
    <source>
        <dbReference type="SAM" id="MobiDB-lite"/>
    </source>
</evidence>
<feature type="region of interest" description="Disordered" evidence="1">
    <location>
        <begin position="190"/>
        <end position="210"/>
    </location>
</feature>
<accession>A0ABT9NSL9</accession>
<dbReference type="Pfam" id="PF11268">
    <property type="entry name" value="DUF3071"/>
    <property type="match status" value="1"/>
</dbReference>
<feature type="compositionally biased region" description="Basic and acidic residues" evidence="1">
    <location>
        <begin position="307"/>
        <end position="325"/>
    </location>
</feature>
<dbReference type="InterPro" id="IPR021421">
    <property type="entry name" value="DUF3071"/>
</dbReference>
<gene>
    <name evidence="3" type="ORF">J2S59_003226</name>
</gene>
<dbReference type="Proteomes" id="UP001240447">
    <property type="component" value="Unassembled WGS sequence"/>
</dbReference>
<protein>
    <recommendedName>
        <fullName evidence="2">DUF3071 domain-containing protein</fullName>
    </recommendedName>
</protein>
<evidence type="ECO:0000313" key="4">
    <source>
        <dbReference type="Proteomes" id="UP001240447"/>
    </source>
</evidence>
<sequence length="352" mass="37676">MQQLSVVGLSSDGNRLMLINDAGEEFAVAVDSRLRAALRGDQTRLGQLEISMESALRPRDIQARIRAGESAEAVAQAAQTTVDKIMAFAAPVLAERAHMADRAQRSSVRRGPDAAPGGPRTLGDAVAEALLALKVSAGSVEWDAWRREDGRWRLVADYQFEGKAVRATFSYDVPGQYVVPEDDAARILIGEKQPRSATPSTPKQSTPTGPRRLAAVADNELPLGDDAIALVHDLEAEVEEITRLRAAQEDESGANADQTEATDADATGDPDREQTVDLTEAADAVRRDAPATDETAVEQDAEPAATDEPKAAPEPEKPAEPEPAKPKGSRKRRSSVPSWDEIMFGGGGGRRD</sequence>
<reference evidence="3 4" key="1">
    <citation type="submission" date="2023-07" db="EMBL/GenBank/DDBJ databases">
        <title>Sequencing the genomes of 1000 actinobacteria strains.</title>
        <authorList>
            <person name="Klenk H.-P."/>
        </authorList>
    </citation>
    <scope>NUCLEOTIDE SEQUENCE [LARGE SCALE GENOMIC DNA]</scope>
    <source>
        <strain evidence="3 4">GD13</strain>
    </source>
</reference>
<feature type="compositionally biased region" description="Polar residues" evidence="1">
    <location>
        <begin position="195"/>
        <end position="208"/>
    </location>
</feature>
<organism evidence="3 4">
    <name type="scientific">Nocardioides massiliensis</name>
    <dbReference type="NCBI Taxonomy" id="1325935"/>
    <lineage>
        <taxon>Bacteria</taxon>
        <taxon>Bacillati</taxon>
        <taxon>Actinomycetota</taxon>
        <taxon>Actinomycetes</taxon>
        <taxon>Propionibacteriales</taxon>
        <taxon>Nocardioidaceae</taxon>
        <taxon>Nocardioides</taxon>
    </lineage>
</organism>
<dbReference type="InterPro" id="IPR047682">
    <property type="entry name" value="SepH-like"/>
</dbReference>
<feature type="region of interest" description="Disordered" evidence="1">
    <location>
        <begin position="100"/>
        <end position="120"/>
    </location>
</feature>
<dbReference type="NCBIfam" id="NF040712">
    <property type="entry name" value="SepH"/>
    <property type="match status" value="1"/>
</dbReference>
<feature type="domain" description="DUF3071" evidence="2">
    <location>
        <begin position="1"/>
        <end position="171"/>
    </location>
</feature>
<dbReference type="EMBL" id="JAUSQM010000001">
    <property type="protein sequence ID" value="MDP9823417.1"/>
    <property type="molecule type" value="Genomic_DNA"/>
</dbReference>
<keyword evidence="4" id="KW-1185">Reference proteome</keyword>
<dbReference type="RefSeq" id="WP_068122765.1">
    <property type="nucleotide sequence ID" value="NZ_CCXJ01000607.1"/>
</dbReference>
<proteinExistence type="predicted"/>
<evidence type="ECO:0000313" key="3">
    <source>
        <dbReference type="EMBL" id="MDP9823417.1"/>
    </source>
</evidence>
<comment type="caution">
    <text evidence="3">The sequence shown here is derived from an EMBL/GenBank/DDBJ whole genome shotgun (WGS) entry which is preliminary data.</text>
</comment>